<organism evidence="1 2">
    <name type="scientific">Pseudonocardia kunmingensis</name>
    <dbReference type="NCBI Taxonomy" id="630975"/>
    <lineage>
        <taxon>Bacteria</taxon>
        <taxon>Bacillati</taxon>
        <taxon>Actinomycetota</taxon>
        <taxon>Actinomycetes</taxon>
        <taxon>Pseudonocardiales</taxon>
        <taxon>Pseudonocardiaceae</taxon>
        <taxon>Pseudonocardia</taxon>
    </lineage>
</organism>
<name>A0A543DIP9_9PSEU</name>
<protein>
    <submittedName>
        <fullName evidence="1">Uncharacterized protein</fullName>
    </submittedName>
</protein>
<gene>
    <name evidence="1" type="ORF">FB558_4931</name>
</gene>
<keyword evidence="2" id="KW-1185">Reference proteome</keyword>
<dbReference type="AlphaFoldDB" id="A0A543DIP9"/>
<dbReference type="Proteomes" id="UP000315677">
    <property type="component" value="Unassembled WGS sequence"/>
</dbReference>
<evidence type="ECO:0000313" key="2">
    <source>
        <dbReference type="Proteomes" id="UP000315677"/>
    </source>
</evidence>
<sequence length="50" mass="5463">MSCPDCTRDLEHCHGTLVLVAEAVRECTEPDCRDTGRDRHDLVVVIAPAG</sequence>
<evidence type="ECO:0000313" key="1">
    <source>
        <dbReference type="EMBL" id="TQM09181.1"/>
    </source>
</evidence>
<dbReference type="RefSeq" id="WP_170231507.1">
    <property type="nucleotide sequence ID" value="NZ_VFPA01000003.1"/>
</dbReference>
<dbReference type="EMBL" id="VFPA01000003">
    <property type="protein sequence ID" value="TQM09181.1"/>
    <property type="molecule type" value="Genomic_DNA"/>
</dbReference>
<reference evidence="1 2" key="1">
    <citation type="submission" date="2019-06" db="EMBL/GenBank/DDBJ databases">
        <title>Sequencing the genomes of 1000 actinobacteria strains.</title>
        <authorList>
            <person name="Klenk H.-P."/>
        </authorList>
    </citation>
    <scope>NUCLEOTIDE SEQUENCE [LARGE SCALE GENOMIC DNA]</scope>
    <source>
        <strain evidence="1 2">DSM 45301</strain>
    </source>
</reference>
<comment type="caution">
    <text evidence="1">The sequence shown here is derived from an EMBL/GenBank/DDBJ whole genome shotgun (WGS) entry which is preliminary data.</text>
</comment>
<proteinExistence type="predicted"/>
<accession>A0A543DIP9</accession>